<dbReference type="HOGENOM" id="CLU_164195_0_0_1"/>
<protein>
    <recommendedName>
        <fullName evidence="2">Hydrophobin</fullName>
    </recommendedName>
</protein>
<keyword evidence="2" id="KW-0964">Secreted</keyword>
<dbReference type="EMBL" id="AZHE01000013">
    <property type="protein sequence ID" value="KHN96691.1"/>
    <property type="molecule type" value="Genomic_DNA"/>
</dbReference>
<name>A0A0B2WKV8_METAS</name>
<dbReference type="CDD" id="cd23507">
    <property type="entry name" value="hydrophobin_I"/>
    <property type="match status" value="1"/>
</dbReference>
<dbReference type="Proteomes" id="UP000030816">
    <property type="component" value="Unassembled WGS sequence"/>
</dbReference>
<keyword evidence="1 2" id="KW-1015">Disulfide bond</keyword>
<dbReference type="RefSeq" id="XP_040677757.1">
    <property type="nucleotide sequence ID" value="XM_040824045.1"/>
</dbReference>
<feature type="chain" id="PRO_5013987534" description="Hydrophobin" evidence="2">
    <location>
        <begin position="19"/>
        <end position="113"/>
    </location>
</feature>
<gene>
    <name evidence="3" type="ORF">MAM_05247</name>
</gene>
<dbReference type="InterPro" id="IPR001338">
    <property type="entry name" value="Class_I_Hydrophobin"/>
</dbReference>
<evidence type="ECO:0000256" key="2">
    <source>
        <dbReference type="RuleBase" id="RU365009"/>
    </source>
</evidence>
<keyword evidence="4" id="KW-1185">Reference proteome</keyword>
<keyword evidence="2" id="KW-0134">Cell wall</keyword>
<dbReference type="GeneID" id="63739702"/>
<sequence length="113" mass="11424">MAFFKVFIAAATIATALAAPHQHGGDVNSDHKQKVSVRDAAAQCGNGQKLSCCNKGDTGASILGDLLGGNCDAISIPIIALDIPISSACTNQVACCPGDQNGLINLACTNLVL</sequence>
<comment type="caution">
    <text evidence="3">The sequence shown here is derived from an EMBL/GenBank/DDBJ whole genome shotgun (WGS) entry which is preliminary data.</text>
</comment>
<dbReference type="Pfam" id="PF01185">
    <property type="entry name" value="Hydrophobin"/>
    <property type="match status" value="1"/>
</dbReference>
<feature type="signal peptide" evidence="2">
    <location>
        <begin position="1"/>
        <end position="18"/>
    </location>
</feature>
<reference evidence="3 4" key="1">
    <citation type="journal article" date="2014" name="Proc. Natl. Acad. Sci. U.S.A.">
        <title>Trajectory and genomic determinants of fungal-pathogen speciation and host adaptation.</title>
        <authorList>
            <person name="Hu X."/>
            <person name="Xiao G."/>
            <person name="Zheng P."/>
            <person name="Shang Y."/>
            <person name="Su Y."/>
            <person name="Zhang X."/>
            <person name="Liu X."/>
            <person name="Zhan S."/>
            <person name="St Leger R.J."/>
            <person name="Wang C."/>
        </authorList>
    </citation>
    <scope>NUCLEOTIDE SEQUENCE [LARGE SCALE GENOMIC DNA]</scope>
    <source>
        <strain evidence="3 4">ARSEF 1941</strain>
    </source>
</reference>
<organism evidence="3 4">
    <name type="scientific">Metarhizium album (strain ARSEF 1941)</name>
    <dbReference type="NCBI Taxonomy" id="1081103"/>
    <lineage>
        <taxon>Eukaryota</taxon>
        <taxon>Fungi</taxon>
        <taxon>Dikarya</taxon>
        <taxon>Ascomycota</taxon>
        <taxon>Pezizomycotina</taxon>
        <taxon>Sordariomycetes</taxon>
        <taxon>Hypocreomycetidae</taxon>
        <taxon>Hypocreales</taxon>
        <taxon>Clavicipitaceae</taxon>
        <taxon>Metarhizium</taxon>
    </lineage>
</organism>
<accession>A0A0B2WKV8</accession>
<dbReference type="OrthoDB" id="4225815at2759"/>
<keyword evidence="2" id="KW-0732">Signal</keyword>
<evidence type="ECO:0000313" key="3">
    <source>
        <dbReference type="EMBL" id="KHN96691.1"/>
    </source>
</evidence>
<dbReference type="GO" id="GO:0005199">
    <property type="term" value="F:structural constituent of cell wall"/>
    <property type="evidence" value="ECO:0007669"/>
    <property type="project" value="InterPro"/>
</dbReference>
<dbReference type="AlphaFoldDB" id="A0A0B2WKV8"/>
<evidence type="ECO:0000256" key="1">
    <source>
        <dbReference type="ARBA" id="ARBA00023157"/>
    </source>
</evidence>
<proteinExistence type="inferred from homology"/>
<dbReference type="SMART" id="SM00075">
    <property type="entry name" value="HYDRO"/>
    <property type="match status" value="1"/>
</dbReference>
<evidence type="ECO:0000313" key="4">
    <source>
        <dbReference type="Proteomes" id="UP000030816"/>
    </source>
</evidence>
<comment type="subcellular location">
    <subcellularLocation>
        <location evidence="2">Secreted</location>
        <location evidence="2">Cell wall</location>
    </subcellularLocation>
</comment>
<comment type="similarity">
    <text evidence="2">Belongs to the fungal hydrophobin family.</text>
</comment>
<dbReference type="GO" id="GO:0009277">
    <property type="term" value="C:fungal-type cell wall"/>
    <property type="evidence" value="ECO:0007669"/>
    <property type="project" value="InterPro"/>
</dbReference>